<accession>A0A6N2L1F7</accession>
<proteinExistence type="predicted"/>
<dbReference type="EMBL" id="CAADRP010001001">
    <property type="protein sequence ID" value="VFU34157.1"/>
    <property type="molecule type" value="Genomic_DNA"/>
</dbReference>
<dbReference type="AlphaFoldDB" id="A0A6N2L1F7"/>
<sequence length="69" mass="7332">MELPVLSFTLCTKATPFSSFSSSSSALIPSELGLLNYPLLVVCSNISFRGAFLCNLGTGVETEAVILSW</sequence>
<reference evidence="1" key="1">
    <citation type="submission" date="2019-03" db="EMBL/GenBank/DDBJ databases">
        <authorList>
            <person name="Mank J."/>
            <person name="Almeida P."/>
        </authorList>
    </citation>
    <scope>NUCLEOTIDE SEQUENCE</scope>
    <source>
        <strain evidence="1">78183</strain>
    </source>
</reference>
<name>A0A6N2L1F7_SALVM</name>
<evidence type="ECO:0000313" key="1">
    <source>
        <dbReference type="EMBL" id="VFU34157.1"/>
    </source>
</evidence>
<organism evidence="1">
    <name type="scientific">Salix viminalis</name>
    <name type="common">Common osier</name>
    <name type="synonym">Basket willow</name>
    <dbReference type="NCBI Taxonomy" id="40686"/>
    <lineage>
        <taxon>Eukaryota</taxon>
        <taxon>Viridiplantae</taxon>
        <taxon>Streptophyta</taxon>
        <taxon>Embryophyta</taxon>
        <taxon>Tracheophyta</taxon>
        <taxon>Spermatophyta</taxon>
        <taxon>Magnoliopsida</taxon>
        <taxon>eudicotyledons</taxon>
        <taxon>Gunneridae</taxon>
        <taxon>Pentapetalae</taxon>
        <taxon>rosids</taxon>
        <taxon>fabids</taxon>
        <taxon>Malpighiales</taxon>
        <taxon>Salicaceae</taxon>
        <taxon>Saliceae</taxon>
        <taxon>Salix</taxon>
    </lineage>
</organism>
<protein>
    <submittedName>
        <fullName evidence="1">Uncharacterized protein</fullName>
    </submittedName>
</protein>
<gene>
    <name evidence="1" type="ORF">SVIM_LOCUS162482</name>
</gene>